<protein>
    <submittedName>
        <fullName evidence="1">Uncharacterized protein</fullName>
    </submittedName>
</protein>
<proteinExistence type="predicted"/>
<accession>A0AAN0MCR3</accession>
<dbReference type="RefSeq" id="WP_342078227.1">
    <property type="nucleotide sequence ID" value="NZ_CP151767.2"/>
</dbReference>
<sequence length="149" mass="15991">MSIEEKTVETAQNYADRSEEDLLMLLARQEVVIKSDPAKAEDPTLDPSYESAGMPAEALRAIGKKIMRRWNQSLFELICKQKDDKNRQKLIEAAGIGETALIGAVASVLLTLTSPAIAAAAAAIIVKHFLVPAGGVVCDAWEEAIALDG</sequence>
<keyword evidence="2" id="KW-1185">Reference proteome</keyword>
<dbReference type="KEGG" id="yrh:AABB31_08750"/>
<reference evidence="2" key="1">
    <citation type="submission" date="2024-04" db="EMBL/GenBank/DDBJ databases">
        <title>Phylogenomic analyses of a clade within the roseobacter group suggest taxonomic reassignments of species of the genera Aestuariivita, Citreicella, Loktanella, Nautella, Pelagibaca, Ruegeria, Thalassobius, Thiobacimonas and Tropicibacter, and the proposal o.</title>
        <authorList>
            <person name="Jeon C.O."/>
        </authorList>
    </citation>
    <scope>NUCLEOTIDE SEQUENCE [LARGE SCALE GENOMIC DNA]</scope>
    <source>
        <strain evidence="2">SS1-5</strain>
    </source>
</reference>
<organism evidence="1 2">
    <name type="scientific">Yoonia rhodophyticola</name>
    <dbReference type="NCBI Taxonomy" id="3137370"/>
    <lineage>
        <taxon>Bacteria</taxon>
        <taxon>Pseudomonadati</taxon>
        <taxon>Pseudomonadota</taxon>
        <taxon>Alphaproteobacteria</taxon>
        <taxon>Rhodobacterales</taxon>
        <taxon>Paracoccaceae</taxon>
        <taxon>Yoonia</taxon>
    </lineage>
</organism>
<name>A0AAN0MCR3_9RHOB</name>
<evidence type="ECO:0000313" key="2">
    <source>
        <dbReference type="Proteomes" id="UP001470809"/>
    </source>
</evidence>
<dbReference type="Proteomes" id="UP001470809">
    <property type="component" value="Chromosome"/>
</dbReference>
<dbReference type="AlphaFoldDB" id="A0AAN0MCR3"/>
<gene>
    <name evidence="1" type="ORF">AABB31_08750</name>
</gene>
<dbReference type="EMBL" id="CP151767">
    <property type="protein sequence ID" value="WZU68934.1"/>
    <property type="molecule type" value="Genomic_DNA"/>
</dbReference>
<evidence type="ECO:0000313" key="1">
    <source>
        <dbReference type="EMBL" id="WZU68934.1"/>
    </source>
</evidence>
<reference evidence="1 2" key="2">
    <citation type="submission" date="2024-08" db="EMBL/GenBank/DDBJ databases">
        <title>Phylogenomic analyses of a clade within the roseobacter group suggest taxonomic reassignments of species of the genera Aestuariivita, Citreicella, Loktanella, Nautella, Pelagibaca, Ruegeria, Thalassobius, Thiobacimonas and Tropicibacter, and the proposal o.</title>
        <authorList>
            <person name="Jeon C.O."/>
        </authorList>
    </citation>
    <scope>NUCLEOTIDE SEQUENCE [LARGE SCALE GENOMIC DNA]</scope>
    <source>
        <strain evidence="1 2">SS1-5</strain>
    </source>
</reference>